<feature type="compositionally biased region" description="Low complexity" evidence="1">
    <location>
        <begin position="1"/>
        <end position="22"/>
    </location>
</feature>
<organism evidence="2 3">
    <name type="scientific">Lipomyces tetrasporus</name>
    <dbReference type="NCBI Taxonomy" id="54092"/>
    <lineage>
        <taxon>Eukaryota</taxon>
        <taxon>Fungi</taxon>
        <taxon>Dikarya</taxon>
        <taxon>Ascomycota</taxon>
        <taxon>Saccharomycotina</taxon>
        <taxon>Lipomycetes</taxon>
        <taxon>Lipomycetales</taxon>
        <taxon>Lipomycetaceae</taxon>
        <taxon>Lipomyces</taxon>
    </lineage>
</organism>
<protein>
    <submittedName>
        <fullName evidence="2">Uncharacterized protein</fullName>
    </submittedName>
</protein>
<feature type="region of interest" description="Disordered" evidence="1">
    <location>
        <begin position="243"/>
        <end position="262"/>
    </location>
</feature>
<evidence type="ECO:0000313" key="2">
    <source>
        <dbReference type="EMBL" id="KAJ8098023.1"/>
    </source>
</evidence>
<gene>
    <name evidence="2" type="ORF">POJ06DRAFT_303475</name>
</gene>
<evidence type="ECO:0000313" key="3">
    <source>
        <dbReference type="Proteomes" id="UP001217417"/>
    </source>
</evidence>
<dbReference type="AlphaFoldDB" id="A0AAD7QMP4"/>
<dbReference type="RefSeq" id="XP_056041473.1">
    <property type="nucleotide sequence ID" value="XM_056190804.1"/>
</dbReference>
<comment type="caution">
    <text evidence="2">The sequence shown here is derived from an EMBL/GenBank/DDBJ whole genome shotgun (WGS) entry which is preliminary data.</text>
</comment>
<accession>A0AAD7QMP4</accession>
<feature type="region of interest" description="Disordered" evidence="1">
    <location>
        <begin position="1"/>
        <end position="37"/>
    </location>
</feature>
<reference evidence="2" key="1">
    <citation type="submission" date="2023-03" db="EMBL/GenBank/DDBJ databases">
        <title>Near-Complete genome sequence of Lipomyces tetrasporous NRRL Y-64009, an oleaginous yeast capable of growing on lignocellulosic hydrolysates.</title>
        <authorList>
            <consortium name="Lawrence Berkeley National Laboratory"/>
            <person name="Jagtap S.S."/>
            <person name="Liu J.-J."/>
            <person name="Walukiewicz H.E."/>
            <person name="Pangilinan J."/>
            <person name="Lipzen A."/>
            <person name="Ahrendt S."/>
            <person name="Koriabine M."/>
            <person name="Cobaugh K."/>
            <person name="Salamov A."/>
            <person name="Yoshinaga Y."/>
            <person name="Ng V."/>
            <person name="Daum C."/>
            <person name="Grigoriev I.V."/>
            <person name="Slininger P.J."/>
            <person name="Dien B.S."/>
            <person name="Jin Y.-S."/>
            <person name="Rao C.V."/>
        </authorList>
    </citation>
    <scope>NUCLEOTIDE SEQUENCE</scope>
    <source>
        <strain evidence="2">NRRL Y-64009</strain>
    </source>
</reference>
<name>A0AAD7QMP4_9ASCO</name>
<proteinExistence type="predicted"/>
<dbReference type="GeneID" id="80885970"/>
<keyword evidence="3" id="KW-1185">Reference proteome</keyword>
<evidence type="ECO:0000256" key="1">
    <source>
        <dbReference type="SAM" id="MobiDB-lite"/>
    </source>
</evidence>
<dbReference type="EMBL" id="JARPMG010000010">
    <property type="protein sequence ID" value="KAJ8098023.1"/>
    <property type="molecule type" value="Genomic_DNA"/>
</dbReference>
<dbReference type="Proteomes" id="UP001217417">
    <property type="component" value="Unassembled WGS sequence"/>
</dbReference>
<sequence length="347" mass="37866">MQMMPPSASSAPIPLLSSPMSATPSGTQAALADDQQNRKWTDAEMSRLLKSYYLAMTQPPPAGATWETSASSNATGTGLVKFENREQLFDQVCRFYSGDLRPTGTGLGALWFASVTPSAEFDMLGPGNGNGNSTPDSMKRRTPKSLLEKFKFLRMTYFFILDYDKRFTHVPPGATITYDRGIESGSAWWKLGVKEQRDLLGKSRTPMSLRVFVLMHGVMTRIEAIRSGDATLQPVQSQSVQSAQQQLAVDDSSGRRKRQRTVQPVNVVQSGPTSVPQGMPTASSTANVVAGAGTMSNRMITALVEAVERNTRAVERMTNDNAGVAAKLDELTTVLREIKDVYVRNSV</sequence>